<protein>
    <submittedName>
        <fullName evidence="1">Uncharacterized protein</fullName>
    </submittedName>
</protein>
<reference evidence="1" key="1">
    <citation type="submission" date="2022-10" db="EMBL/GenBank/DDBJ databases">
        <title>The complete genomes of actinobacterial strains from the NBC collection.</title>
        <authorList>
            <person name="Joergensen T.S."/>
            <person name="Alvarez Arevalo M."/>
            <person name="Sterndorff E.B."/>
            <person name="Faurdal D."/>
            <person name="Vuksanovic O."/>
            <person name="Mourched A.-S."/>
            <person name="Charusanti P."/>
            <person name="Shaw S."/>
            <person name="Blin K."/>
            <person name="Weber T."/>
        </authorList>
    </citation>
    <scope>NUCLEOTIDE SEQUENCE</scope>
    <source>
        <strain evidence="1">NBC_00060</strain>
    </source>
</reference>
<dbReference type="EMBL" id="CP108253">
    <property type="protein sequence ID" value="WTU38294.1"/>
    <property type="molecule type" value="Genomic_DNA"/>
</dbReference>
<gene>
    <name evidence="1" type="ORF">OHV25_01285</name>
</gene>
<evidence type="ECO:0000313" key="1">
    <source>
        <dbReference type="EMBL" id="WTU38294.1"/>
    </source>
</evidence>
<organism evidence="1">
    <name type="scientific">Streptomyces sp. NBC_00060</name>
    <dbReference type="NCBI Taxonomy" id="2975636"/>
    <lineage>
        <taxon>Bacteria</taxon>
        <taxon>Bacillati</taxon>
        <taxon>Actinomycetota</taxon>
        <taxon>Actinomycetes</taxon>
        <taxon>Kitasatosporales</taxon>
        <taxon>Streptomycetaceae</taxon>
        <taxon>Streptomyces</taxon>
    </lineage>
</organism>
<sequence length="346" mass="36001">MTIDSEGAVVSGMGRRAFTKALSLGVMTSSVGLATATDGEAVTAPAGRTASRRAQRNVNLFCRVASSATTDESGNCTAVITCGNFGPDDAVGPVSLKFITPFFLNVSQLPEGATWLYQNEDPAIPSIIQVKFSGIQSGVANAKTVSVPMKLAPGAPNRLGVGRVIFTTDATNTTDTDTDLTRNARTVPVIRSVLAPAPPIGTANLYFTINQRALIAGGNAEKMPFSFYNGAGKLLQGTKDPALFTFYTPFHASVPAQGRPAGLTELYRNDDPAIPSVYQLRIPAGLGVGGAAVPKTVGVPFAADADAPLGPLYSSGIVLPTGRDTQGDQSTTFRQFELFSVRPGAV</sequence>
<accession>A0AAU2GSH7</accession>
<dbReference type="AlphaFoldDB" id="A0AAU2GSH7"/>
<proteinExistence type="predicted"/>
<name>A0AAU2GSH7_9ACTN</name>